<protein>
    <submittedName>
        <fullName evidence="2">Uncharacterized protein</fullName>
    </submittedName>
</protein>
<geneLocation type="plasmid" evidence="2">
    <name>pLVPK</name>
</geneLocation>
<reference evidence="2" key="2">
    <citation type="journal article" date="2004" name="Gene">
        <title>Sequencing and analysis of the large virulence plasmid pLVPK of Klebsiella pneumoniae CG43.</title>
        <authorList>
            <person name="Chen Y.T."/>
            <person name="Chang H.Y."/>
            <person name="Lai Y.C."/>
            <person name="Pan C.C."/>
            <person name="Tsai S.F."/>
            <person name="Peng H.L."/>
        </authorList>
    </citation>
    <scope>NUCLEOTIDE SEQUENCE</scope>
    <source>
        <strain evidence="2">CG43</strain>
        <plasmid evidence="2">pLVPK</plasmid>
    </source>
</reference>
<keyword evidence="1" id="KW-1133">Transmembrane helix</keyword>
<keyword evidence="1" id="KW-0472">Membrane</keyword>
<evidence type="ECO:0000256" key="1">
    <source>
        <dbReference type="SAM" id="Phobius"/>
    </source>
</evidence>
<keyword evidence="2" id="KW-0614">Plasmid</keyword>
<gene>
    <name evidence="2" type="ORF">LV185</name>
</gene>
<keyword evidence="1" id="KW-0812">Transmembrane</keyword>
<dbReference type="EMBL" id="AY378100">
    <property type="protein sequence ID" value="AAR07801.1"/>
    <property type="molecule type" value="Genomic_DNA"/>
</dbReference>
<proteinExistence type="predicted"/>
<feature type="transmembrane region" description="Helical" evidence="1">
    <location>
        <begin position="28"/>
        <end position="50"/>
    </location>
</feature>
<organism evidence="2">
    <name type="scientific">Klebsiella pneumoniae CG43</name>
    <dbReference type="NCBI Taxonomy" id="1244085"/>
    <lineage>
        <taxon>Bacteria</taxon>
        <taxon>Pseudomonadati</taxon>
        <taxon>Pseudomonadota</taxon>
        <taxon>Gammaproteobacteria</taxon>
        <taxon>Enterobacterales</taxon>
        <taxon>Enterobacteriaceae</taxon>
        <taxon>Klebsiella/Raoultella group</taxon>
        <taxon>Klebsiella</taxon>
        <taxon>Klebsiella pneumoniae complex</taxon>
    </lineage>
</organism>
<evidence type="ECO:0000313" key="2">
    <source>
        <dbReference type="EMBL" id="AAR07801.1"/>
    </source>
</evidence>
<accession>Q6U5S0</accession>
<reference evidence="2" key="1">
    <citation type="submission" date="2003-09" db="EMBL/GenBank/DDBJ databases">
        <authorList>
            <person name="Chen Y.-T."/>
            <person name="Peng H.-L."/>
        </authorList>
    </citation>
    <scope>NUCLEOTIDE SEQUENCE</scope>
    <source>
        <strain evidence="2">CG43</strain>
        <plasmid evidence="2">pLVPK</plasmid>
    </source>
</reference>
<dbReference type="AlphaFoldDB" id="Q6U5S0"/>
<sequence>MKAGMKAGRQCAFSFYITSSVCIRYPTMFFVIPLAGGGCVTFCFSFDNVYPDMFSLLRWRLTPFSRRAKVETFSPSDRIVVSY</sequence>
<name>Q6U5S0_KLEPN</name>